<dbReference type="GO" id="GO:0003852">
    <property type="term" value="F:2-isopropylmalate synthase activity"/>
    <property type="evidence" value="ECO:0007669"/>
    <property type="project" value="InterPro"/>
</dbReference>
<dbReference type="Pfam" id="PF08502">
    <property type="entry name" value="LeuA_dimer"/>
    <property type="match status" value="1"/>
</dbReference>
<dbReference type="SUPFAM" id="SSF110921">
    <property type="entry name" value="2-isopropylmalate synthase LeuA, allosteric (dimerisation) domain"/>
    <property type="match status" value="1"/>
</dbReference>
<comment type="similarity">
    <text evidence="2">Belongs to the alpha-IPM synthase/homocitrate synthase family.</text>
</comment>
<dbReference type="InterPro" id="IPR013709">
    <property type="entry name" value="2-isopropylmalate_synth_dimer"/>
</dbReference>
<dbReference type="UniPathway" id="UPA00047">
    <property type="reaction ID" value="UER00066"/>
</dbReference>
<dbReference type="SMART" id="SM00917">
    <property type="entry name" value="LeuA_dimer"/>
    <property type="match status" value="1"/>
</dbReference>
<protein>
    <recommendedName>
        <fullName evidence="3">(R)-citramalate synthase</fullName>
        <ecNumber evidence="8">2.3.3.21</ecNumber>
    </recommendedName>
</protein>
<keyword evidence="11" id="KW-0012">Acyltransferase</keyword>
<dbReference type="Gene3D" id="3.20.20.70">
    <property type="entry name" value="Aldolase class I"/>
    <property type="match status" value="1"/>
</dbReference>
<dbReference type="Gene3D" id="3.30.160.270">
    <property type="match status" value="1"/>
</dbReference>
<sequence length="562" mass="60898">MIAHNPTPNPSPQGGGEQGVSMPLERKPMISEKLYLYDTTLRDGAQTPGIDFSVEEKQNIIKLLDELGLDYIEGGYPGANPTDTALFEIDHKTQATFAAFGMTKRAGRSADNDPGLQALLQAKSGAVCFVAKAWDYHVKVALGCSNGENLESIEQSVKATLAVNKEALVDCEHFFDGYKANPKYALSCVETAYQAGARWVVLCDTNGGTLTHEIETIVTEVAKIVPGDYLGIHTHDDTGQAVANSLAAIRAGVRHVQGTLNGIGERCGNANLVTLIPTLLLKPEFADKFDLSIPKEKLASLTHLSRNFDEMLNRAPNRQAPYVGAGAFATKAGIHASAIMKEPETYEHVPPQLIGNTRQVLVSDQAGKSNLLSELKRMGIELEKSDRRLDGLLAEIKQREAEGWAYDSADASLELLSRRHLGNLPFYFEVVSFKVIVEQRFDAKGKKVTAAEAIVKVVVDGEIRMSVGEGNGPINALDAALRKDLGRYQDVIDDLELVDYKVRILNGGTSATTRVLIESRDGEGKTWFTVGVSANIVDASFQALVDSINFKLLAEGVTEAAQ</sequence>
<dbReference type="Pfam" id="PF22617">
    <property type="entry name" value="HCS_D2"/>
    <property type="match status" value="1"/>
</dbReference>
<keyword evidence="5" id="KW-0412">Isoleucine biosynthesis</keyword>
<dbReference type="EC" id="2.3.3.21" evidence="8"/>
<comment type="pathway">
    <text evidence="1">Amino-acid biosynthesis; L-isoleucine biosynthesis; 2-oxobutanoate from pyruvate: step 1/3.</text>
</comment>
<dbReference type="Gene3D" id="1.10.238.260">
    <property type="match status" value="1"/>
</dbReference>
<dbReference type="InterPro" id="IPR013785">
    <property type="entry name" value="Aldolase_TIM"/>
</dbReference>
<dbReference type="PROSITE" id="PS50991">
    <property type="entry name" value="PYR_CT"/>
    <property type="match status" value="1"/>
</dbReference>
<dbReference type="GO" id="GO:0043714">
    <property type="term" value="F:(R)-citramalate synthase activity"/>
    <property type="evidence" value="ECO:0007669"/>
    <property type="project" value="UniProtKB-EC"/>
</dbReference>
<evidence type="ECO:0000313" key="11">
    <source>
        <dbReference type="EMBL" id="VAV91618.1"/>
    </source>
</evidence>
<keyword evidence="7" id="KW-0100">Branched-chain amino acid biosynthesis</keyword>
<dbReference type="SUPFAM" id="SSF51569">
    <property type="entry name" value="Aldolase"/>
    <property type="match status" value="1"/>
</dbReference>
<evidence type="ECO:0000256" key="1">
    <source>
        <dbReference type="ARBA" id="ARBA00004743"/>
    </source>
</evidence>
<accession>A0A3B0RTB7</accession>
<evidence type="ECO:0000256" key="5">
    <source>
        <dbReference type="ARBA" id="ARBA00022624"/>
    </source>
</evidence>
<dbReference type="PANTHER" id="PTHR43538">
    <property type="entry name" value="ALPHA-IPM SYNTHASE/HOMOCITRATE SYNTHASE"/>
    <property type="match status" value="1"/>
</dbReference>
<dbReference type="CDD" id="cd07941">
    <property type="entry name" value="DRE_TIM_LeuA3"/>
    <property type="match status" value="1"/>
</dbReference>
<feature type="domain" description="Pyruvate carboxyltransferase" evidence="10">
    <location>
        <begin position="34"/>
        <end position="299"/>
    </location>
</feature>
<name>A0A3B0RTB7_9ZZZZ</name>
<evidence type="ECO:0000256" key="6">
    <source>
        <dbReference type="ARBA" id="ARBA00022679"/>
    </source>
</evidence>
<dbReference type="Pfam" id="PF00682">
    <property type="entry name" value="HMGL-like"/>
    <property type="match status" value="1"/>
</dbReference>
<organism evidence="11">
    <name type="scientific">hydrothermal vent metagenome</name>
    <dbReference type="NCBI Taxonomy" id="652676"/>
    <lineage>
        <taxon>unclassified sequences</taxon>
        <taxon>metagenomes</taxon>
        <taxon>ecological metagenomes</taxon>
    </lineage>
</organism>
<dbReference type="PROSITE" id="PS00815">
    <property type="entry name" value="AIPM_HOMOCIT_SYNTH_1"/>
    <property type="match status" value="1"/>
</dbReference>
<dbReference type="PANTHER" id="PTHR43538:SF1">
    <property type="entry name" value="(R)-CITRAMALATE SYNTHASE"/>
    <property type="match status" value="1"/>
</dbReference>
<dbReference type="EMBL" id="UOEC01000092">
    <property type="protein sequence ID" value="VAV91618.1"/>
    <property type="molecule type" value="Genomic_DNA"/>
</dbReference>
<dbReference type="InterPro" id="IPR005675">
    <property type="entry name" value="Citramal_synthase"/>
</dbReference>
<evidence type="ECO:0000256" key="9">
    <source>
        <dbReference type="SAM" id="MobiDB-lite"/>
    </source>
</evidence>
<reference evidence="11" key="1">
    <citation type="submission" date="2018-06" db="EMBL/GenBank/DDBJ databases">
        <authorList>
            <person name="Zhirakovskaya E."/>
        </authorList>
    </citation>
    <scope>NUCLEOTIDE SEQUENCE</scope>
</reference>
<evidence type="ECO:0000256" key="3">
    <source>
        <dbReference type="ARBA" id="ARBA00022325"/>
    </source>
</evidence>
<evidence type="ECO:0000256" key="7">
    <source>
        <dbReference type="ARBA" id="ARBA00023304"/>
    </source>
</evidence>
<dbReference type="GO" id="GO:0009098">
    <property type="term" value="P:L-leucine biosynthetic process"/>
    <property type="evidence" value="ECO:0007669"/>
    <property type="project" value="InterPro"/>
</dbReference>
<dbReference type="GO" id="GO:0009097">
    <property type="term" value="P:isoleucine biosynthetic process"/>
    <property type="evidence" value="ECO:0007669"/>
    <property type="project" value="UniProtKB-UniPathway"/>
</dbReference>
<dbReference type="InterPro" id="IPR002034">
    <property type="entry name" value="AIPM/Hcit_synth_CS"/>
</dbReference>
<dbReference type="InterPro" id="IPR054691">
    <property type="entry name" value="LeuA/HCS_post-cat"/>
</dbReference>
<gene>
    <name evidence="11" type="ORF">MNBD_ALPHA08-1186</name>
</gene>
<keyword evidence="4" id="KW-0028">Amino-acid biosynthesis</keyword>
<feature type="region of interest" description="Disordered" evidence="9">
    <location>
        <begin position="1"/>
        <end position="22"/>
    </location>
</feature>
<dbReference type="PROSITE" id="PS00816">
    <property type="entry name" value="AIPM_HOMOCIT_SYNTH_2"/>
    <property type="match status" value="1"/>
</dbReference>
<evidence type="ECO:0000259" key="10">
    <source>
        <dbReference type="PROSITE" id="PS50991"/>
    </source>
</evidence>
<dbReference type="InterPro" id="IPR036230">
    <property type="entry name" value="LeuA_allosteric_dom_sf"/>
</dbReference>
<evidence type="ECO:0000256" key="4">
    <source>
        <dbReference type="ARBA" id="ARBA00022605"/>
    </source>
</evidence>
<evidence type="ECO:0000256" key="8">
    <source>
        <dbReference type="ARBA" id="ARBA00034330"/>
    </source>
</evidence>
<proteinExistence type="inferred from homology"/>
<dbReference type="NCBIfam" id="TIGR00977">
    <property type="entry name" value="citramal_synth"/>
    <property type="match status" value="1"/>
</dbReference>
<dbReference type="InterPro" id="IPR000891">
    <property type="entry name" value="PYR_CT"/>
</dbReference>
<dbReference type="AlphaFoldDB" id="A0A3B0RTB7"/>
<evidence type="ECO:0000256" key="2">
    <source>
        <dbReference type="ARBA" id="ARBA00006154"/>
    </source>
</evidence>
<keyword evidence="6 11" id="KW-0808">Transferase</keyword>